<dbReference type="Proteomes" id="UP001367508">
    <property type="component" value="Unassembled WGS sequence"/>
</dbReference>
<dbReference type="AlphaFoldDB" id="A0AAN9PN78"/>
<evidence type="ECO:0000256" key="3">
    <source>
        <dbReference type="ARBA" id="ARBA00022705"/>
    </source>
</evidence>
<reference evidence="8 9" key="1">
    <citation type="submission" date="2024-01" db="EMBL/GenBank/DDBJ databases">
        <title>The genomes of 5 underutilized Papilionoideae crops provide insights into root nodulation and disease resistanc.</title>
        <authorList>
            <person name="Jiang F."/>
        </authorList>
    </citation>
    <scope>NUCLEOTIDE SEQUENCE [LARGE SCALE GENOMIC DNA]</scope>
    <source>
        <strain evidence="8">LVBAO_FW01</strain>
        <tissue evidence="8">Leaves</tissue>
    </source>
</reference>
<dbReference type="GO" id="GO:1902975">
    <property type="term" value="P:mitotic DNA replication initiation"/>
    <property type="evidence" value="ECO:0007669"/>
    <property type="project" value="TreeGrafter"/>
</dbReference>
<feature type="transmembrane region" description="Helical" evidence="5">
    <location>
        <begin position="79"/>
        <end position="98"/>
    </location>
</feature>
<evidence type="ECO:0008006" key="10">
    <source>
        <dbReference type="Google" id="ProtNLM"/>
    </source>
</evidence>
<keyword evidence="5" id="KW-0812">Transmembrane</keyword>
<dbReference type="InterPro" id="IPR038437">
    <property type="entry name" value="GINS_Psf3_sf"/>
</dbReference>
<dbReference type="InterPro" id="IPR021151">
    <property type="entry name" value="GINS_A"/>
</dbReference>
<comment type="subcellular location">
    <subcellularLocation>
        <location evidence="1">Nucleus</location>
    </subcellularLocation>
</comment>
<comment type="caution">
    <text evidence="8">The sequence shown here is derived from an EMBL/GenBank/DDBJ whole genome shotgun (WGS) entry which is preliminary data.</text>
</comment>
<feature type="domain" description="DNA replication complex GINS protein PSF3 N-terminal" evidence="7">
    <location>
        <begin position="239"/>
        <end position="289"/>
    </location>
</feature>
<dbReference type="SUPFAM" id="SSF158573">
    <property type="entry name" value="GINS helical bundle-like"/>
    <property type="match status" value="1"/>
</dbReference>
<evidence type="ECO:0000256" key="5">
    <source>
        <dbReference type="SAM" id="Phobius"/>
    </source>
</evidence>
<protein>
    <recommendedName>
        <fullName evidence="10">GINS subunit domain-containing protein</fullName>
    </recommendedName>
</protein>
<dbReference type="GO" id="GO:0000811">
    <property type="term" value="C:GINS complex"/>
    <property type="evidence" value="ECO:0007669"/>
    <property type="project" value="TreeGrafter"/>
</dbReference>
<dbReference type="InterPro" id="IPR055221">
    <property type="entry name" value="PSF3_N"/>
</dbReference>
<dbReference type="InterPro" id="IPR036224">
    <property type="entry name" value="GINS_bundle-like_dom_sf"/>
</dbReference>
<evidence type="ECO:0000256" key="2">
    <source>
        <dbReference type="ARBA" id="ARBA00006343"/>
    </source>
</evidence>
<keyword evidence="9" id="KW-1185">Reference proteome</keyword>
<evidence type="ECO:0000256" key="1">
    <source>
        <dbReference type="ARBA" id="ARBA00004123"/>
    </source>
</evidence>
<evidence type="ECO:0000313" key="9">
    <source>
        <dbReference type="Proteomes" id="UP001367508"/>
    </source>
</evidence>
<dbReference type="InterPro" id="IPR010492">
    <property type="entry name" value="GINS_Psf3"/>
</dbReference>
<dbReference type="CDD" id="cd21693">
    <property type="entry name" value="GINS_B_Psf3"/>
    <property type="match status" value="1"/>
</dbReference>
<feature type="transmembrane region" description="Helical" evidence="5">
    <location>
        <begin position="205"/>
        <end position="225"/>
    </location>
</feature>
<evidence type="ECO:0000259" key="6">
    <source>
        <dbReference type="Pfam" id="PF05916"/>
    </source>
</evidence>
<comment type="similarity">
    <text evidence="2">Belongs to the GINS3/PSF3 family.</text>
</comment>
<evidence type="ECO:0000256" key="4">
    <source>
        <dbReference type="ARBA" id="ARBA00023242"/>
    </source>
</evidence>
<name>A0AAN9PN78_CANGL</name>
<dbReference type="Pfam" id="PF22466">
    <property type="entry name" value="PSF3_N"/>
    <property type="match status" value="1"/>
</dbReference>
<sequence length="419" mass="46789">MITALRPAGAQMPARIIVIFLSHNENHSKVSSMISELVISYLLLLFTVTVMVNRVLILMTDVISNNLSLSNCVSFEDKVWFLSILSASSIANFIHNMSTLQMSSPNVLMSWKLYPQYVHASNVSVLSVPNVHAYAQYVHASNVSVLSVPSFANFIHNMSMLLQMSTFQMSQMSTLQMSSSPNLLTILFEDRGVNFYQSLLTIGGYWGYFVLSCLAVDFIFAATIHGKSSKLRDRMATYYDVDDIITEEEIVSVIFQKAASGVGIDPSSEVDFIEAGSKVELPFWLAHELQLRQAVSVIVPPCFNQKTRLEIQADSAGVDLRSRCPFFYEFGCKIAPIVGDRTIGFLLLSAFKSRYKEVLTKAHTAAFAAGSKFWTILTKEEINLYETAQSAMTSFKKWRMGGARFQIASVLGRKRKSTE</sequence>
<dbReference type="PANTHER" id="PTHR22768:SF0">
    <property type="entry name" value="DNA REPLICATION COMPLEX GINS PROTEIN PSF3"/>
    <property type="match status" value="1"/>
</dbReference>
<dbReference type="Pfam" id="PF05916">
    <property type="entry name" value="Sld5"/>
    <property type="match status" value="1"/>
</dbReference>
<keyword evidence="3" id="KW-0235">DNA replication</keyword>
<dbReference type="Gene3D" id="1.20.58.2050">
    <property type="match status" value="1"/>
</dbReference>
<feature type="transmembrane region" description="Helical" evidence="5">
    <location>
        <begin position="38"/>
        <end position="58"/>
    </location>
</feature>
<keyword evidence="5" id="KW-1133">Transmembrane helix</keyword>
<gene>
    <name evidence="8" type="ORF">VNO77_43782</name>
</gene>
<dbReference type="CDD" id="cd11713">
    <property type="entry name" value="GINS_A_psf3"/>
    <property type="match status" value="1"/>
</dbReference>
<keyword evidence="4" id="KW-0539">Nucleus</keyword>
<feature type="domain" description="GINS subunit" evidence="6">
    <location>
        <begin position="303"/>
        <end position="398"/>
    </location>
</feature>
<dbReference type="EMBL" id="JAYMYQ010000011">
    <property type="protein sequence ID" value="KAK7305870.1"/>
    <property type="molecule type" value="Genomic_DNA"/>
</dbReference>
<keyword evidence="5" id="KW-0472">Membrane</keyword>
<dbReference type="PANTHER" id="PTHR22768">
    <property type="entry name" value="DNA REPLICATION COMPLEX GINS PROTEIN PSF3"/>
    <property type="match status" value="1"/>
</dbReference>
<evidence type="ECO:0000259" key="7">
    <source>
        <dbReference type="Pfam" id="PF22466"/>
    </source>
</evidence>
<proteinExistence type="inferred from homology"/>
<accession>A0AAN9PN78</accession>
<organism evidence="8 9">
    <name type="scientific">Canavalia gladiata</name>
    <name type="common">Sword bean</name>
    <name type="synonym">Dolichos gladiatus</name>
    <dbReference type="NCBI Taxonomy" id="3824"/>
    <lineage>
        <taxon>Eukaryota</taxon>
        <taxon>Viridiplantae</taxon>
        <taxon>Streptophyta</taxon>
        <taxon>Embryophyta</taxon>
        <taxon>Tracheophyta</taxon>
        <taxon>Spermatophyta</taxon>
        <taxon>Magnoliopsida</taxon>
        <taxon>eudicotyledons</taxon>
        <taxon>Gunneridae</taxon>
        <taxon>Pentapetalae</taxon>
        <taxon>rosids</taxon>
        <taxon>fabids</taxon>
        <taxon>Fabales</taxon>
        <taxon>Fabaceae</taxon>
        <taxon>Papilionoideae</taxon>
        <taxon>50 kb inversion clade</taxon>
        <taxon>NPAAA clade</taxon>
        <taxon>indigoferoid/millettioid clade</taxon>
        <taxon>Phaseoleae</taxon>
        <taxon>Canavalia</taxon>
    </lineage>
</organism>
<dbReference type="SUPFAM" id="SSF160059">
    <property type="entry name" value="PriA/YqbF domain"/>
    <property type="match status" value="1"/>
</dbReference>
<evidence type="ECO:0000313" key="8">
    <source>
        <dbReference type="EMBL" id="KAK7305870.1"/>
    </source>
</evidence>